<evidence type="ECO:0000256" key="8">
    <source>
        <dbReference type="ARBA" id="ARBA00023133"/>
    </source>
</evidence>
<organism evidence="12 13">
    <name type="scientific">Armadillidium nasatum</name>
    <dbReference type="NCBI Taxonomy" id="96803"/>
    <lineage>
        <taxon>Eukaryota</taxon>
        <taxon>Metazoa</taxon>
        <taxon>Ecdysozoa</taxon>
        <taxon>Arthropoda</taxon>
        <taxon>Crustacea</taxon>
        <taxon>Multicrustacea</taxon>
        <taxon>Malacostraca</taxon>
        <taxon>Eumalacostraca</taxon>
        <taxon>Peracarida</taxon>
        <taxon>Isopoda</taxon>
        <taxon>Oniscidea</taxon>
        <taxon>Crinocheta</taxon>
        <taxon>Armadillidiidae</taxon>
        <taxon>Armadillidium</taxon>
    </lineage>
</organism>
<accession>A0A5N5T5Z5</accession>
<dbReference type="OrthoDB" id="1726137at2759"/>
<dbReference type="GO" id="GO:0006784">
    <property type="term" value="P:heme A biosynthetic process"/>
    <property type="evidence" value="ECO:0007669"/>
    <property type="project" value="InterPro"/>
</dbReference>
<evidence type="ECO:0000256" key="7">
    <source>
        <dbReference type="ARBA" id="ARBA00023004"/>
    </source>
</evidence>
<evidence type="ECO:0000256" key="9">
    <source>
        <dbReference type="ARBA" id="ARBA00023136"/>
    </source>
</evidence>
<dbReference type="AlphaFoldDB" id="A0A5N5T5Z5"/>
<evidence type="ECO:0000256" key="10">
    <source>
        <dbReference type="ARBA" id="ARBA00044501"/>
    </source>
</evidence>
<keyword evidence="6" id="KW-0560">Oxidoreductase</keyword>
<evidence type="ECO:0000256" key="1">
    <source>
        <dbReference type="ARBA" id="ARBA00001970"/>
    </source>
</evidence>
<dbReference type="GO" id="GO:0005743">
    <property type="term" value="C:mitochondrial inner membrane"/>
    <property type="evidence" value="ECO:0007669"/>
    <property type="project" value="TreeGrafter"/>
</dbReference>
<dbReference type="GO" id="GO:0120547">
    <property type="term" value="F:heme A synthase activity"/>
    <property type="evidence" value="ECO:0007669"/>
    <property type="project" value="UniProtKB-EC"/>
</dbReference>
<dbReference type="PANTHER" id="PTHR23289:SF2">
    <property type="entry name" value="CYTOCHROME C OXIDASE ASSEMBLY PROTEIN COX15 HOMOLOG"/>
    <property type="match status" value="1"/>
</dbReference>
<evidence type="ECO:0000256" key="2">
    <source>
        <dbReference type="ARBA" id="ARBA00004141"/>
    </source>
</evidence>
<reference evidence="12 13" key="1">
    <citation type="journal article" date="2019" name="PLoS Biol.">
        <title>Sex chromosomes control vertical transmission of feminizing Wolbachia symbionts in an isopod.</title>
        <authorList>
            <person name="Becking T."/>
            <person name="Chebbi M.A."/>
            <person name="Giraud I."/>
            <person name="Moumen B."/>
            <person name="Laverre T."/>
            <person name="Caubet Y."/>
            <person name="Peccoud J."/>
            <person name="Gilbert C."/>
            <person name="Cordaux R."/>
        </authorList>
    </citation>
    <scope>NUCLEOTIDE SEQUENCE [LARGE SCALE GENOMIC DNA]</scope>
    <source>
        <strain evidence="12">ANa2</strain>
        <tissue evidence="12">Whole body excluding digestive tract and cuticle</tissue>
    </source>
</reference>
<dbReference type="GO" id="GO:0016653">
    <property type="term" value="F:oxidoreductase activity, acting on NAD(P)H, heme protein as acceptor"/>
    <property type="evidence" value="ECO:0007669"/>
    <property type="project" value="TreeGrafter"/>
</dbReference>
<gene>
    <name evidence="12" type="primary">Cox15</name>
    <name evidence="12" type="ORF">Anas_13342</name>
</gene>
<dbReference type="Pfam" id="PF02628">
    <property type="entry name" value="COX15-CtaA"/>
    <property type="match status" value="1"/>
</dbReference>
<keyword evidence="7" id="KW-0408">Iron</keyword>
<dbReference type="InterPro" id="IPR023754">
    <property type="entry name" value="HemeA_Synthase_type2"/>
</dbReference>
<comment type="caution">
    <text evidence="12">The sequence shown here is derived from an EMBL/GenBank/DDBJ whole genome shotgun (WGS) entry which is preliminary data.</text>
</comment>
<keyword evidence="9" id="KW-0472">Membrane</keyword>
<dbReference type="GO" id="GO:0046872">
    <property type="term" value="F:metal ion binding"/>
    <property type="evidence" value="ECO:0007669"/>
    <property type="project" value="UniProtKB-KW"/>
</dbReference>
<evidence type="ECO:0000256" key="5">
    <source>
        <dbReference type="ARBA" id="ARBA00022989"/>
    </source>
</evidence>
<keyword evidence="5" id="KW-1133">Transmembrane helix</keyword>
<comment type="pathway">
    <text evidence="10">Porphyrin-containing compound metabolism; heme A biosynthesis; heme A from heme O: step 1/1.</text>
</comment>
<dbReference type="InterPro" id="IPR003780">
    <property type="entry name" value="COX15/CtaA_fam"/>
</dbReference>
<dbReference type="EMBL" id="SEYY01014125">
    <property type="protein sequence ID" value="KAB7500380.1"/>
    <property type="molecule type" value="Genomic_DNA"/>
</dbReference>
<proteinExistence type="predicted"/>
<comment type="catalytic activity">
    <reaction evidence="11">
        <text>Fe(II)-heme o + 2 A + H2O = Fe(II)-heme a + 2 AH2</text>
        <dbReference type="Rhea" id="RHEA:63388"/>
        <dbReference type="ChEBI" id="CHEBI:13193"/>
        <dbReference type="ChEBI" id="CHEBI:15377"/>
        <dbReference type="ChEBI" id="CHEBI:17499"/>
        <dbReference type="ChEBI" id="CHEBI:60530"/>
        <dbReference type="ChEBI" id="CHEBI:61715"/>
        <dbReference type="EC" id="1.17.99.9"/>
    </reaction>
    <physiologicalReaction direction="left-to-right" evidence="11">
        <dbReference type="Rhea" id="RHEA:63389"/>
    </physiologicalReaction>
</comment>
<keyword evidence="13" id="KW-1185">Reference proteome</keyword>
<evidence type="ECO:0000256" key="6">
    <source>
        <dbReference type="ARBA" id="ARBA00023002"/>
    </source>
</evidence>
<comment type="cofactor">
    <cofactor evidence="1">
        <name>heme b</name>
        <dbReference type="ChEBI" id="CHEBI:60344"/>
    </cofactor>
</comment>
<evidence type="ECO:0000256" key="11">
    <source>
        <dbReference type="ARBA" id="ARBA00048044"/>
    </source>
</evidence>
<keyword evidence="3" id="KW-0812">Transmembrane</keyword>
<dbReference type="PANTHER" id="PTHR23289">
    <property type="entry name" value="CYTOCHROME C OXIDASE ASSEMBLY PROTEIN COX15"/>
    <property type="match status" value="1"/>
</dbReference>
<sequence length="53" mass="6194">MVFGAVVIGGLTRLTESGLSMTDWHLFGKRPPLTEEEWNKEFSQYKEFPEYKL</sequence>
<dbReference type="Proteomes" id="UP000326759">
    <property type="component" value="Unassembled WGS sequence"/>
</dbReference>
<name>A0A5N5T5Z5_9CRUS</name>
<keyword evidence="8" id="KW-0350">Heme biosynthesis</keyword>
<keyword evidence="4" id="KW-0479">Metal-binding</keyword>
<evidence type="ECO:0000256" key="4">
    <source>
        <dbReference type="ARBA" id="ARBA00022723"/>
    </source>
</evidence>
<evidence type="ECO:0000313" key="12">
    <source>
        <dbReference type="EMBL" id="KAB7500380.1"/>
    </source>
</evidence>
<comment type="subcellular location">
    <subcellularLocation>
        <location evidence="2">Membrane</location>
        <topology evidence="2">Multi-pass membrane protein</topology>
    </subcellularLocation>
</comment>
<protein>
    <submittedName>
        <fullName evidence="12">Cytochrome c oxidase assembly protein COX15-like protein</fullName>
    </submittedName>
</protein>
<evidence type="ECO:0000313" key="13">
    <source>
        <dbReference type="Proteomes" id="UP000326759"/>
    </source>
</evidence>
<evidence type="ECO:0000256" key="3">
    <source>
        <dbReference type="ARBA" id="ARBA00022692"/>
    </source>
</evidence>